<feature type="compositionally biased region" description="Basic and acidic residues" evidence="1">
    <location>
        <begin position="746"/>
        <end position="785"/>
    </location>
</feature>
<dbReference type="KEGG" id="dcr:108208972"/>
<dbReference type="InterPro" id="IPR038588">
    <property type="entry name" value="XS_domain_sf"/>
</dbReference>
<dbReference type="PANTHER" id="PTHR46619">
    <property type="entry name" value="RNA RECOGNITION MOTIF XS DOMAIN PROTEIN-RELATED"/>
    <property type="match status" value="1"/>
</dbReference>
<dbReference type="Gramene" id="KZN05514">
    <property type="protein sequence ID" value="KZN05514"/>
    <property type="gene ID" value="DCAR_006351"/>
</dbReference>
<evidence type="ECO:0000313" key="3">
    <source>
        <dbReference type="EMBL" id="KZN05514.1"/>
    </source>
</evidence>
<dbReference type="Gene3D" id="3.30.70.2890">
    <property type="entry name" value="XS domain"/>
    <property type="match status" value="1"/>
</dbReference>
<dbReference type="OMA" id="GDIREPQ"/>
<feature type="compositionally biased region" description="Basic and acidic residues" evidence="1">
    <location>
        <begin position="723"/>
        <end position="734"/>
    </location>
</feature>
<feature type="compositionally biased region" description="Polar residues" evidence="1">
    <location>
        <begin position="163"/>
        <end position="172"/>
    </location>
</feature>
<dbReference type="GO" id="GO:0031047">
    <property type="term" value="P:regulatory ncRNA-mediated gene silencing"/>
    <property type="evidence" value="ECO:0007669"/>
    <property type="project" value="InterPro"/>
</dbReference>
<feature type="region of interest" description="Disordered" evidence="1">
    <location>
        <begin position="717"/>
        <end position="785"/>
    </location>
</feature>
<dbReference type="STRING" id="79200.A0A166DPU0"/>
<feature type="region of interest" description="Disordered" evidence="1">
    <location>
        <begin position="191"/>
        <end position="222"/>
    </location>
</feature>
<feature type="region of interest" description="Disordered" evidence="1">
    <location>
        <begin position="1"/>
        <end position="172"/>
    </location>
</feature>
<evidence type="ECO:0000259" key="2">
    <source>
        <dbReference type="Pfam" id="PF03468"/>
    </source>
</evidence>
<evidence type="ECO:0000256" key="1">
    <source>
        <dbReference type="SAM" id="MobiDB-lite"/>
    </source>
</evidence>
<gene>
    <name evidence="3" type="ORF">DCAR_006351</name>
</gene>
<protein>
    <recommendedName>
        <fullName evidence="2">XS domain-containing protein</fullName>
    </recommendedName>
</protein>
<dbReference type="OrthoDB" id="777694at2759"/>
<reference evidence="3" key="1">
    <citation type="journal article" date="2016" name="Nat. Genet.">
        <title>A high-quality carrot genome assembly provides new insights into carotenoid accumulation and asterid genome evolution.</title>
        <authorList>
            <person name="Iorizzo M."/>
            <person name="Ellison S."/>
            <person name="Senalik D."/>
            <person name="Zeng P."/>
            <person name="Satapoomin P."/>
            <person name="Huang J."/>
            <person name="Bowman M."/>
            <person name="Iovene M."/>
            <person name="Sanseverino W."/>
            <person name="Cavagnaro P."/>
            <person name="Yildiz M."/>
            <person name="Macko-Podgorni A."/>
            <person name="Moranska E."/>
            <person name="Grzebelus E."/>
            <person name="Grzebelus D."/>
            <person name="Ashrafi H."/>
            <person name="Zheng Z."/>
            <person name="Cheng S."/>
            <person name="Spooner D."/>
            <person name="Van Deynze A."/>
            <person name="Simon P."/>
        </authorList>
    </citation>
    <scope>NUCLEOTIDE SEQUENCE [LARGE SCALE GENOMIC DNA]</scope>
    <source>
        <tissue evidence="3">Leaf</tissue>
    </source>
</reference>
<feature type="domain" description="XS" evidence="2">
    <location>
        <begin position="972"/>
        <end position="1089"/>
    </location>
</feature>
<accession>A0A166DPU0</accession>
<dbReference type="AlphaFoldDB" id="A0A166DPU0"/>
<name>A0A166DPU0_DAUCS</name>
<dbReference type="EMBL" id="LNRQ01000002">
    <property type="protein sequence ID" value="KZN05514.1"/>
    <property type="molecule type" value="Genomic_DNA"/>
</dbReference>
<dbReference type="PANTHER" id="PTHR46619:SF2">
    <property type="entry name" value="XS DOMAIN PROTEIN"/>
    <property type="match status" value="1"/>
</dbReference>
<comment type="caution">
    <text evidence="3">The sequence shown here is derived from an EMBL/GenBank/DDBJ whole genome shotgun (WGS) entry which is preliminary data.</text>
</comment>
<feature type="compositionally biased region" description="Basic residues" evidence="1">
    <location>
        <begin position="735"/>
        <end position="744"/>
    </location>
</feature>
<sequence length="1118" mass="129896">MSSQRHHSFRNQSPVGDLRLSSRRGEFGNDAFIKRSLSPVSRRGSDGIERRDYGWDLRGCGGLSSRSPRKGGNYGNRSRSPPGEQMRKMMNYGNRSRSPPVDQARKMPSYGNRSRSPQVDQMRNIMSYGRGSRSPQMERMRKMPNYRNRSRSPPVDQMRNMPSYGNRSRSPQIEQMRKMPNYRYRSRSPGVEHMRKMPNYDNRSRSPPIDQSRKIPNYGISSRSPLIDQARKLPNYGVEVLGKDLSLAGMQTMHVPYEFMDVRPDAKAELKNTSRVVREGFDGMLGRETIELEDGTNRGLYRMPADMRRPSENIESSRDISSTSMKMGLDRFNDERIQYPKPLLSEKFIGEKGEKMRFRISDAPCNMPPQSIDITGASQFKDFGNSSSRNTTIDFPTSHWDGLPLTKDSPLTKNEYLRGSAKLPEHMAIGDYRGRRVLDSGRGPEGEHKELSINKKELFSPSRGDHSEYLYDRTSLGDIDVFDSGRDPKTGTDAFSTSRTIPPSYLYPRRGIEGTNDHPSFEMYGRSDRIDYDSRLNMLDSVTQLHDATEYSRRKITNNSLLEYPSPQKLSKGNHIGMNKSSISSQKYMDSVIAQKRKVAREEEILYYDDMNDHDRLLPMSSNYHHSRDADTVYYKERMKSPGFHSETDLHRHPEERIRSLDYHHDREMNRHVRILRNEGEDDHTFDQPHRFIKRRHDTMDEEISWSDYEEIPRNWNSSSRRQYQDDRDEEWTRQHTRSSHSSKRVAYDRDIDRSQRFSDRTDTRRFSKYDDRSLSHEREEHMLERSIKGQRPNDKYYKGYMKPGSVSHYDSYQYSRKNMFPKSQHVWMRSKDGNKVDVQYEDSHSENRETFTRSEPSEDTEEFKQLVINYYLSFTKKLNDNFAVRRRYKEQGRAGSLFCLVCGRSESKEFTDTRRLATHAFMSHKVGLRTQHLGLHKAICVLLGWKSEVAPNVVTWSPEAISSAETLAQKEDLIIWPPVVVIHDSSTSDHDTTIEALESFIKGKGVSSGKVKIAKRNVIVVKFLSTSSGVQDAEKLHKYFVENKRGRVDFEKLTSSRHKINKVAGKRPEDELDETELYGYMGIAEDLDQVDFDTKKKCSIRSKKEIQDIVDAPVKPE</sequence>
<dbReference type="InterPro" id="IPR005380">
    <property type="entry name" value="XS_domain"/>
</dbReference>
<feature type="compositionally biased region" description="Polar residues" evidence="1">
    <location>
        <begin position="111"/>
        <end position="121"/>
    </location>
</feature>
<organism evidence="3">
    <name type="scientific">Daucus carota subsp. sativus</name>
    <name type="common">Carrot</name>
    <dbReference type="NCBI Taxonomy" id="79200"/>
    <lineage>
        <taxon>Eukaryota</taxon>
        <taxon>Viridiplantae</taxon>
        <taxon>Streptophyta</taxon>
        <taxon>Embryophyta</taxon>
        <taxon>Tracheophyta</taxon>
        <taxon>Spermatophyta</taxon>
        <taxon>Magnoliopsida</taxon>
        <taxon>eudicotyledons</taxon>
        <taxon>Gunneridae</taxon>
        <taxon>Pentapetalae</taxon>
        <taxon>asterids</taxon>
        <taxon>campanulids</taxon>
        <taxon>Apiales</taxon>
        <taxon>Apiaceae</taxon>
        <taxon>Apioideae</taxon>
        <taxon>Scandiceae</taxon>
        <taxon>Daucinae</taxon>
        <taxon>Daucus</taxon>
        <taxon>Daucus sect. Daucus</taxon>
    </lineage>
</organism>
<proteinExistence type="predicted"/>
<dbReference type="Pfam" id="PF03468">
    <property type="entry name" value="XS"/>
    <property type="match status" value="1"/>
</dbReference>
<feature type="compositionally biased region" description="Basic and acidic residues" evidence="1">
    <location>
        <begin position="43"/>
        <end position="55"/>
    </location>
</feature>